<dbReference type="PANTHER" id="PTHR10133">
    <property type="entry name" value="DNA POLYMERASE I"/>
    <property type="match status" value="1"/>
</dbReference>
<dbReference type="Gene3D" id="1.10.150.20">
    <property type="entry name" value="5' to 3' exonuclease, C-terminal subdomain"/>
    <property type="match status" value="1"/>
</dbReference>
<feature type="domain" description="DNA-directed DNA polymerase family A palm" evidence="1">
    <location>
        <begin position="490"/>
        <end position="699"/>
    </location>
</feature>
<dbReference type="Pfam" id="PF00476">
    <property type="entry name" value="DNA_pol_A"/>
    <property type="match status" value="1"/>
</dbReference>
<dbReference type="Proteomes" id="UP001150062">
    <property type="component" value="Unassembled WGS sequence"/>
</dbReference>
<dbReference type="Gene3D" id="1.20.1060.10">
    <property type="entry name" value="Taq DNA Polymerase, Chain T, domain 4"/>
    <property type="match status" value="1"/>
</dbReference>
<sequence length="736" mass="85507">MEPAFKIEFEKLRRLRPTFNHQQQTIVPLNQQPIRLFPNQGTNQINVKQKEYEEFLGLAKNAKNFCWGILLPKFQTTNFGSVSLTNNQKKKTKKSQQSSTMPFYKDLVTKLLPKQKQRVRNDYHNPYQSINNQNSALKREDGFFKIGILLDGKYRYIISKAQFKDLSKHLNKQCQNWTYDLPGILRQFEVEEFPDFLKQTNDLKIACWLLDPEIKEWDLESLQKKYYRRHSPPILLKTQEQQQQQLQINLTNSQCQTSSTNQIPNFYYQKNANKFNYQQFGCDLSSSKIPGTITRILNQSLFHKLQLCKEVMGNVVEQIEHKSLTKIYTNVETPLCYILSVMEHQGLLFDYNAAQRQMFVLSGLMGQLQTKIQMLVGPVNMNSPQQLAEIVYDKLKLVPRHYGHDKNGTKQLRSTKESILVRMVDDHPVVPLILEFRKKAKSFGCLKSLLTLYREHPKCQNSGKMYGMWSQINTATGRLTSENASLQNISIEHRRFFKAKGGHSLITADYSALELRIVTHLSGDQKLMRILSQSQVDPMKYVASLILKKDITQISPKDRADTKVLLYGTTYGMGPNKIAARMSLQTSQAVNLQKKLFVIFPDLCRFTSKIKKRLEKTKYAQTLFGRRRYLKFITDKDMQKKSKDQRIGVNTTIQGTSADLMRVAFISLYDSIQNCNLKDKLSIILQIHDEFVFQVHDDYIQEALLLIKKNLENIVNFSVPFPIKMKVGKDWGELEK</sequence>
<dbReference type="PANTHER" id="PTHR10133:SF62">
    <property type="entry name" value="DNA POLYMERASE THETA"/>
    <property type="match status" value="1"/>
</dbReference>
<dbReference type="InterPro" id="IPR043502">
    <property type="entry name" value="DNA/RNA_pol_sf"/>
</dbReference>
<dbReference type="SUPFAM" id="SSF56672">
    <property type="entry name" value="DNA/RNA polymerases"/>
    <property type="match status" value="1"/>
</dbReference>
<dbReference type="InterPro" id="IPR001098">
    <property type="entry name" value="DNA-dir_DNA_pol_A_palm_dom"/>
</dbReference>
<reference evidence="2" key="1">
    <citation type="submission" date="2022-08" db="EMBL/GenBank/DDBJ databases">
        <title>Novel sulfate-reducing endosymbionts in the free-living metamonad Anaeramoeba.</title>
        <authorList>
            <person name="Jerlstrom-Hultqvist J."/>
            <person name="Cepicka I."/>
            <person name="Gallot-Lavallee L."/>
            <person name="Salas-Leiva D."/>
            <person name="Curtis B.A."/>
            <person name="Zahonova K."/>
            <person name="Pipaliya S."/>
            <person name="Dacks J."/>
            <person name="Roger A.J."/>
        </authorList>
    </citation>
    <scope>NUCLEOTIDE SEQUENCE</scope>
    <source>
        <strain evidence="2">Schooner1</strain>
    </source>
</reference>
<name>A0ABQ8Y596_9EUKA</name>
<proteinExistence type="predicted"/>
<organism evidence="2 3">
    <name type="scientific">Anaeramoeba flamelloides</name>
    <dbReference type="NCBI Taxonomy" id="1746091"/>
    <lineage>
        <taxon>Eukaryota</taxon>
        <taxon>Metamonada</taxon>
        <taxon>Anaeramoebidae</taxon>
        <taxon>Anaeramoeba</taxon>
    </lineage>
</organism>
<keyword evidence="3" id="KW-1185">Reference proteome</keyword>
<dbReference type="SMART" id="SM00482">
    <property type="entry name" value="POLAc"/>
    <property type="match status" value="1"/>
</dbReference>
<accession>A0ABQ8Y596</accession>
<evidence type="ECO:0000259" key="1">
    <source>
        <dbReference type="SMART" id="SM00482"/>
    </source>
</evidence>
<dbReference type="Gene3D" id="3.30.70.370">
    <property type="match status" value="1"/>
</dbReference>
<evidence type="ECO:0000313" key="3">
    <source>
        <dbReference type="Proteomes" id="UP001150062"/>
    </source>
</evidence>
<dbReference type="InterPro" id="IPR036397">
    <property type="entry name" value="RNaseH_sf"/>
</dbReference>
<gene>
    <name evidence="2" type="ORF">M0813_24644</name>
</gene>
<dbReference type="PRINTS" id="PR00868">
    <property type="entry name" value="DNAPOLI"/>
</dbReference>
<dbReference type="Gene3D" id="3.30.420.10">
    <property type="entry name" value="Ribonuclease H-like superfamily/Ribonuclease H"/>
    <property type="match status" value="1"/>
</dbReference>
<comment type="caution">
    <text evidence="2">The sequence shown here is derived from an EMBL/GenBank/DDBJ whole genome shotgun (WGS) entry which is preliminary data.</text>
</comment>
<protein>
    <submittedName>
        <fullName evidence="2">DNA polymerase theta</fullName>
    </submittedName>
</protein>
<dbReference type="EMBL" id="JAOAOG010000215">
    <property type="protein sequence ID" value="KAJ6239992.1"/>
    <property type="molecule type" value="Genomic_DNA"/>
</dbReference>
<dbReference type="InterPro" id="IPR002298">
    <property type="entry name" value="DNA_polymerase_A"/>
</dbReference>
<evidence type="ECO:0000313" key="2">
    <source>
        <dbReference type="EMBL" id="KAJ6239992.1"/>
    </source>
</evidence>